<feature type="compositionally biased region" description="Basic and acidic residues" evidence="9">
    <location>
        <begin position="1073"/>
        <end position="1096"/>
    </location>
</feature>
<dbReference type="EC" id="2.7.7.6" evidence="6 8"/>
<dbReference type="Gene3D" id="3.90.1800.10">
    <property type="entry name" value="RNA polymerase alpha subunit dimerisation domain"/>
    <property type="match status" value="1"/>
</dbReference>
<keyword evidence="2 6" id="KW-0808">Transferase</keyword>
<dbReference type="HAMAP" id="MF_01321">
    <property type="entry name" value="RNApol_bact_RpoB"/>
    <property type="match status" value="1"/>
</dbReference>
<dbReference type="GO" id="GO:0003677">
    <property type="term" value="F:DNA binding"/>
    <property type="evidence" value="ECO:0007669"/>
    <property type="project" value="UniProtKB-UniRule"/>
</dbReference>
<feature type="domain" description="DNA-directed RNA polymerase subunit 2 hybrid-binding" evidence="10">
    <location>
        <begin position="599"/>
        <end position="984"/>
    </location>
</feature>
<dbReference type="InterPro" id="IPR007121">
    <property type="entry name" value="RNA_pol_bsu_CS"/>
</dbReference>
<dbReference type="InterPro" id="IPR010243">
    <property type="entry name" value="RNA_pol_bsu_bac"/>
</dbReference>
<proteinExistence type="inferred from homology"/>
<evidence type="ECO:0000259" key="15">
    <source>
        <dbReference type="Pfam" id="PF10385"/>
    </source>
</evidence>
<feature type="domain" description="DNA-directed RNA polymerase beta subunit external 1" evidence="15">
    <location>
        <begin position="468"/>
        <end position="537"/>
    </location>
</feature>
<evidence type="ECO:0000313" key="16">
    <source>
        <dbReference type="EMBL" id="OIN89115.1"/>
    </source>
</evidence>
<evidence type="ECO:0000259" key="11">
    <source>
        <dbReference type="Pfam" id="PF04560"/>
    </source>
</evidence>
<comment type="similarity">
    <text evidence="6 7">Belongs to the RNA polymerase beta chain family.</text>
</comment>
<dbReference type="InterPro" id="IPR007642">
    <property type="entry name" value="RNA_pol_Rpb2_2"/>
</dbReference>
<comment type="catalytic activity">
    <reaction evidence="5 6 8">
        <text>RNA(n) + a ribonucleoside 5'-triphosphate = RNA(n+1) + diphosphate</text>
        <dbReference type="Rhea" id="RHEA:21248"/>
        <dbReference type="Rhea" id="RHEA-COMP:14527"/>
        <dbReference type="Rhea" id="RHEA-COMP:17342"/>
        <dbReference type="ChEBI" id="CHEBI:33019"/>
        <dbReference type="ChEBI" id="CHEBI:61557"/>
        <dbReference type="ChEBI" id="CHEBI:140395"/>
        <dbReference type="EC" id="2.7.7.6"/>
    </reaction>
</comment>
<evidence type="ECO:0000256" key="1">
    <source>
        <dbReference type="ARBA" id="ARBA00022478"/>
    </source>
</evidence>
<evidence type="ECO:0000256" key="9">
    <source>
        <dbReference type="SAM" id="MobiDB-lite"/>
    </source>
</evidence>
<keyword evidence="1 6" id="KW-0240">DNA-directed RNA polymerase</keyword>
<accession>A0A1J4RNZ7</accession>
<dbReference type="InterPro" id="IPR007120">
    <property type="entry name" value="DNA-dir_RNAP_su2_dom"/>
</dbReference>
<dbReference type="InterPro" id="IPR037033">
    <property type="entry name" value="DNA-dir_RNAP_su2_hyb_sf"/>
</dbReference>
<evidence type="ECO:0000256" key="2">
    <source>
        <dbReference type="ARBA" id="ARBA00022679"/>
    </source>
</evidence>
<evidence type="ECO:0000256" key="4">
    <source>
        <dbReference type="ARBA" id="ARBA00023163"/>
    </source>
</evidence>
<evidence type="ECO:0000256" key="7">
    <source>
        <dbReference type="RuleBase" id="RU000434"/>
    </source>
</evidence>
<dbReference type="Gene3D" id="2.40.270.10">
    <property type="entry name" value="DNA-directed RNA polymerase, subunit 2, domain 6"/>
    <property type="match status" value="2"/>
</dbReference>
<evidence type="ECO:0000256" key="5">
    <source>
        <dbReference type="ARBA" id="ARBA00048552"/>
    </source>
</evidence>
<sequence length="1117" mass="123883">MPGTKDGIVNLRLNQKKKVEEVKLPNLIEVQTESYNWFFKEGLKELFDEISPIDDFTGEVMSLSFGEYWLGEPKIDEATAREKNLTYKAPLKVRVSLLNKKTEEVKEADVFLGDFPIMTHRGTFIINGVERVIVSQIVRSYGVLFTVNKVAGRKLFGAKIIPSRGAWLEVETDLKNVITVKIDRKRRIPVTTFLRALGVSSDEQIKALFADVDISEENSYITATLKKDPAKNHEEGLVETYKKIRPGDLATVESAKSFIEAMFFNLKRYDLGRVGRYKINARLNLTTPNDPKNRVLSKDDFIAIIREIIDLNNDLEAEQDDTDSLKNRRIRAVGELLQGRVRVGLLRVERIIKDRMSISDPNEITPAQLINSRPIIAALQEFFASSQLSQFMNQTNPLSELVHKRTLSATGPGGLSRERAGFEVRDVHTTHYGRICPIETPEGPNIGLVGYLASYAKINEFGFIETPYRKIKVENGKARMTSEIVYFDASQEEDTIIAPASVEVDEKGYIKNKRVIVRHGGEPTINDATLVEYMDVSPKQIVSVTAALIPFIEHDDAARALMGANMQRQAVPLINPESPVIGTGMEAAAAKDSGQIILSAADGIVTHVSSFLIKVKEKNGKEREYFLSKFIRSNQGTVINHAPRVSVGDKVHSGDLLADGSATQDGEIALGRNLKVAFMSWGGGNFEDAIIISERLVKDHILSSIHIEKYSLEVRDTKLGPEILTRDIPNVSEEALSNLDENGIVRVGAEVKAGDILVGKISPKGETELSAEEKLLRAIFGEKAKDVRDSSLRLPHGERGKIVDVKIFSRESGDELSAGVYQMVEVSVAQLRKISVGDKLAGRHGNKGVISTILPLEDMPFLPDGTPVDIIFNPLGVPSRMNIGQLFETHLGWAMEELGYKIASPAFDGVKLDEIRQQLKKAGLPEDGKIQLLDGRTGEPYDHRTVVGTIYVMKLHHLVDDKMHARSIGPYSMITQQPLGGKAQFGGQRFGEMEVWAIEAYGAANILQELLTIKSDDVIGRSKAYESIIKGEKIQNPTVPEAFNLLIKELQSLGLKVDLLTDEAVAPSEAEIDERTVEQPPEKKSELDQEIDEKLTELAAEQVSPEEDIVSKEVAEE</sequence>
<dbReference type="Gene3D" id="2.40.50.150">
    <property type="match status" value="1"/>
</dbReference>
<dbReference type="Pfam" id="PF10385">
    <property type="entry name" value="RNA_pol_Rpb2_45"/>
    <property type="match status" value="1"/>
</dbReference>
<dbReference type="Pfam" id="PF00562">
    <property type="entry name" value="RNA_pol_Rpb2_6"/>
    <property type="match status" value="1"/>
</dbReference>
<dbReference type="PANTHER" id="PTHR20856">
    <property type="entry name" value="DNA-DIRECTED RNA POLYMERASE I SUBUNIT 2"/>
    <property type="match status" value="1"/>
</dbReference>
<evidence type="ECO:0000259" key="12">
    <source>
        <dbReference type="Pfam" id="PF04561"/>
    </source>
</evidence>
<dbReference type="PROSITE" id="PS01166">
    <property type="entry name" value="RNA_POL_BETA"/>
    <property type="match status" value="1"/>
</dbReference>
<dbReference type="GO" id="GO:0000428">
    <property type="term" value="C:DNA-directed RNA polymerase complex"/>
    <property type="evidence" value="ECO:0007669"/>
    <property type="project" value="UniProtKB-KW"/>
</dbReference>
<comment type="caution">
    <text evidence="16">The sequence shown here is derived from an EMBL/GenBank/DDBJ whole genome shotgun (WGS) entry which is preliminary data.</text>
</comment>
<keyword evidence="3 6" id="KW-0548">Nucleotidyltransferase</keyword>
<gene>
    <name evidence="6" type="primary">rpoB</name>
    <name evidence="16" type="ORF">AUJ40_02410</name>
</gene>
<dbReference type="InterPro" id="IPR007641">
    <property type="entry name" value="RNA_pol_Rpb2_7"/>
</dbReference>
<dbReference type="InterPro" id="IPR015712">
    <property type="entry name" value="DNA-dir_RNA_pol_su2"/>
</dbReference>
<dbReference type="NCBIfam" id="TIGR02013">
    <property type="entry name" value="rpoB"/>
    <property type="match status" value="1"/>
</dbReference>
<evidence type="ECO:0000259" key="13">
    <source>
        <dbReference type="Pfam" id="PF04563"/>
    </source>
</evidence>
<feature type="domain" description="RNA polymerase beta subunit protrusion" evidence="13">
    <location>
        <begin position="26"/>
        <end position="375"/>
    </location>
</feature>
<dbReference type="GO" id="GO:0003899">
    <property type="term" value="F:DNA-directed RNA polymerase activity"/>
    <property type="evidence" value="ECO:0007669"/>
    <property type="project" value="UniProtKB-UniRule"/>
</dbReference>
<dbReference type="Gene3D" id="2.30.150.10">
    <property type="entry name" value="DNA-directed RNA polymerase, beta subunit, external 1 domain"/>
    <property type="match status" value="1"/>
</dbReference>
<evidence type="ECO:0000256" key="8">
    <source>
        <dbReference type="RuleBase" id="RU363031"/>
    </source>
</evidence>
<feature type="domain" description="RNA polymerase Rpb2" evidence="12">
    <location>
        <begin position="159"/>
        <end position="331"/>
    </location>
</feature>
<evidence type="ECO:0000313" key="17">
    <source>
        <dbReference type="Proteomes" id="UP000182753"/>
    </source>
</evidence>
<name>A0A1J4RNZ7_9BACT</name>
<dbReference type="Pfam" id="PF04560">
    <property type="entry name" value="RNA_pol_Rpb2_7"/>
    <property type="match status" value="1"/>
</dbReference>
<keyword evidence="4 6" id="KW-0804">Transcription</keyword>
<dbReference type="GO" id="GO:0032549">
    <property type="term" value="F:ribonucleoside binding"/>
    <property type="evidence" value="ECO:0007669"/>
    <property type="project" value="InterPro"/>
</dbReference>
<dbReference type="InterPro" id="IPR019462">
    <property type="entry name" value="DNA-dir_RNA_pol_bsu_external_1"/>
</dbReference>
<dbReference type="InterPro" id="IPR042107">
    <property type="entry name" value="DNA-dir_RNA_pol_bsu_ext_1_sf"/>
</dbReference>
<dbReference type="InterPro" id="IPR007644">
    <property type="entry name" value="RNA_pol_bsu_protrusion"/>
</dbReference>
<dbReference type="InterPro" id="IPR037034">
    <property type="entry name" value="RNA_pol_Rpb2_2_sf"/>
</dbReference>
<protein>
    <recommendedName>
        <fullName evidence="6 8">DNA-directed RNA polymerase subunit beta</fullName>
        <shortName evidence="6">RNAP subunit beta</shortName>
        <ecNumber evidence="6 8">2.7.7.6</ecNumber>
    </recommendedName>
    <alternativeName>
        <fullName evidence="6">RNA polymerase subunit beta</fullName>
    </alternativeName>
    <alternativeName>
        <fullName evidence="6">Transcriptase subunit beta</fullName>
    </alternativeName>
</protein>
<dbReference type="CDD" id="cd00653">
    <property type="entry name" value="RNA_pol_B_RPB2"/>
    <property type="match status" value="1"/>
</dbReference>
<evidence type="ECO:0000256" key="6">
    <source>
        <dbReference type="HAMAP-Rule" id="MF_01321"/>
    </source>
</evidence>
<dbReference type="EMBL" id="MNUJ01000049">
    <property type="protein sequence ID" value="OIN89115.1"/>
    <property type="molecule type" value="Genomic_DNA"/>
</dbReference>
<feature type="domain" description="RNA polymerase Rpb2" evidence="11">
    <location>
        <begin position="986"/>
        <end position="1061"/>
    </location>
</feature>
<dbReference type="Pfam" id="PF04563">
    <property type="entry name" value="RNA_pol_Rpb2_1"/>
    <property type="match status" value="1"/>
</dbReference>
<evidence type="ECO:0000259" key="10">
    <source>
        <dbReference type="Pfam" id="PF00562"/>
    </source>
</evidence>
<dbReference type="Pfam" id="PF04561">
    <property type="entry name" value="RNA_pol_Rpb2_2"/>
    <property type="match status" value="1"/>
</dbReference>
<feature type="domain" description="RNA polymerase Rpb2" evidence="14">
    <location>
        <begin position="390"/>
        <end position="458"/>
    </location>
</feature>
<evidence type="ECO:0000259" key="14">
    <source>
        <dbReference type="Pfam" id="PF04565"/>
    </source>
</evidence>
<evidence type="ECO:0000256" key="3">
    <source>
        <dbReference type="ARBA" id="ARBA00022695"/>
    </source>
</evidence>
<dbReference type="Gene3D" id="2.40.50.100">
    <property type="match status" value="1"/>
</dbReference>
<feature type="region of interest" description="Disordered" evidence="9">
    <location>
        <begin position="1068"/>
        <end position="1117"/>
    </location>
</feature>
<dbReference type="Pfam" id="PF04565">
    <property type="entry name" value="RNA_pol_Rpb2_3"/>
    <property type="match status" value="1"/>
</dbReference>
<dbReference type="GO" id="GO:0006351">
    <property type="term" value="P:DNA-templated transcription"/>
    <property type="evidence" value="ECO:0007669"/>
    <property type="project" value="UniProtKB-UniRule"/>
</dbReference>
<reference evidence="16 17" key="1">
    <citation type="journal article" date="2016" name="Environ. Microbiol.">
        <title>Genomic resolution of a cold subsurface aquifer community provides metabolic insights for novel microbes adapted to high CO concentrations.</title>
        <authorList>
            <person name="Probst A.J."/>
            <person name="Castelle C.J."/>
            <person name="Singh A."/>
            <person name="Brown C.T."/>
            <person name="Anantharaman K."/>
            <person name="Sharon I."/>
            <person name="Hug L.A."/>
            <person name="Burstein D."/>
            <person name="Emerson J.B."/>
            <person name="Thomas B.C."/>
            <person name="Banfield J.F."/>
        </authorList>
    </citation>
    <scope>NUCLEOTIDE SEQUENCE [LARGE SCALE GENOMIC DNA]</scope>
    <source>
        <strain evidence="16">CG1_02_42_45</strain>
    </source>
</reference>
<dbReference type="InterPro" id="IPR014724">
    <property type="entry name" value="RNA_pol_RPB2_OB-fold"/>
</dbReference>
<dbReference type="InterPro" id="IPR007645">
    <property type="entry name" value="RNA_pol_Rpb2_3"/>
</dbReference>
<dbReference type="AlphaFoldDB" id="A0A1J4RNZ7"/>
<dbReference type="Gene3D" id="3.90.1110.10">
    <property type="entry name" value="RNA polymerase Rpb2, domain 2"/>
    <property type="match status" value="1"/>
</dbReference>
<comment type="subunit">
    <text evidence="6 8">The RNAP catalytic core consists of 2 alpha, 1 beta, 1 beta' and 1 omega subunit. When a sigma factor is associated with the core the holoenzyme is formed, which can initiate transcription.</text>
</comment>
<comment type="function">
    <text evidence="6 8">DNA-dependent RNA polymerase catalyzes the transcription of DNA into RNA using the four ribonucleoside triphosphates as substrates.</text>
</comment>
<organism evidence="16 17">
    <name type="scientific">Candidatus Berkelbacteria bacterium CG1_02_42_45</name>
    <dbReference type="NCBI Taxonomy" id="1805036"/>
    <lineage>
        <taxon>Bacteria</taxon>
        <taxon>Candidatus Berkelbacteria</taxon>
    </lineage>
</organism>
<dbReference type="Proteomes" id="UP000182753">
    <property type="component" value="Unassembled WGS sequence"/>
</dbReference>
<dbReference type="Gene3D" id="3.90.1100.10">
    <property type="match status" value="1"/>
</dbReference>
<dbReference type="NCBIfam" id="NF001616">
    <property type="entry name" value="PRK00405.1"/>
    <property type="match status" value="1"/>
</dbReference>
<dbReference type="SUPFAM" id="SSF64484">
    <property type="entry name" value="beta and beta-prime subunits of DNA dependent RNA-polymerase"/>
    <property type="match status" value="1"/>
</dbReference>